<dbReference type="GO" id="GO:0006893">
    <property type="term" value="P:Golgi to plasma membrane transport"/>
    <property type="evidence" value="ECO:0007669"/>
    <property type="project" value="UniProtKB-UniRule"/>
</dbReference>
<gene>
    <name evidence="6" type="ORF">GPUH_LOCUS22308</name>
</gene>
<evidence type="ECO:0000313" key="7">
    <source>
        <dbReference type="Proteomes" id="UP000271098"/>
    </source>
</evidence>
<dbReference type="GO" id="GO:0006887">
    <property type="term" value="P:exocytosis"/>
    <property type="evidence" value="ECO:0007669"/>
    <property type="project" value="UniProtKB-KW"/>
</dbReference>
<accession>A0A183EMW6</accession>
<keyword evidence="7" id="KW-1185">Reference proteome</keyword>
<evidence type="ECO:0000256" key="2">
    <source>
        <dbReference type="ARBA" id="ARBA00022448"/>
    </source>
</evidence>
<dbReference type="InterPro" id="IPR039481">
    <property type="entry name" value="EXOC2/Sec5_N_dom"/>
</dbReference>
<dbReference type="OrthoDB" id="26242at2759"/>
<dbReference type="EMBL" id="UYRT01094753">
    <property type="protein sequence ID" value="VDN39806.1"/>
    <property type="molecule type" value="Genomic_DNA"/>
</dbReference>
<sequence length="194" mass="22014">MDQTSLMQMFPDGSGNLRMENFSPAWYLIENHRETKLSDLRKGLSNLILSTKEGEKSSADLHRANLYSLINCVDTLAALHDKMQIEKNTRGWPLTRNISDKLEESHTTANAVFHEVLARKDRADATRNALSVLTRFRFIFFLSSAIDQNLAKVTTINFKQKIQYCPLTSAFMCLCDLAMQPKFGGIIVLVLEAR</sequence>
<evidence type="ECO:0000313" key="8">
    <source>
        <dbReference type="WBParaSite" id="GPUH_0002233401-mRNA-1"/>
    </source>
</evidence>
<dbReference type="Proteomes" id="UP000271098">
    <property type="component" value="Unassembled WGS sequence"/>
</dbReference>
<keyword evidence="4" id="KW-0653">Protein transport</keyword>
<keyword evidence="3 4" id="KW-0268">Exocytosis</keyword>
<dbReference type="PANTHER" id="PTHR13043:SF1">
    <property type="entry name" value="EXOCYST COMPLEX COMPONENT 2"/>
    <property type="match status" value="1"/>
</dbReference>
<comment type="function">
    <text evidence="4">Component of the exocyst complex involved in the docking of exocytic vesicles with fusion sites on the plasma membrane.</text>
</comment>
<evidence type="ECO:0000313" key="6">
    <source>
        <dbReference type="EMBL" id="VDN39806.1"/>
    </source>
</evidence>
<reference evidence="8" key="1">
    <citation type="submission" date="2016-06" db="UniProtKB">
        <authorList>
            <consortium name="WormBaseParasite"/>
        </authorList>
    </citation>
    <scope>IDENTIFICATION</scope>
</reference>
<comment type="similarity">
    <text evidence="1 4">Belongs to the SEC5 family.</text>
</comment>
<dbReference type="Pfam" id="PF15469">
    <property type="entry name" value="Sec5"/>
    <property type="match status" value="1"/>
</dbReference>
<feature type="domain" description="Exocyst complex component EXOC2/Sec5 N-terminal" evidence="5">
    <location>
        <begin position="8"/>
        <end position="152"/>
    </location>
</feature>
<evidence type="ECO:0000256" key="1">
    <source>
        <dbReference type="ARBA" id="ARBA00010578"/>
    </source>
</evidence>
<organism evidence="8">
    <name type="scientific">Gongylonema pulchrum</name>
    <dbReference type="NCBI Taxonomy" id="637853"/>
    <lineage>
        <taxon>Eukaryota</taxon>
        <taxon>Metazoa</taxon>
        <taxon>Ecdysozoa</taxon>
        <taxon>Nematoda</taxon>
        <taxon>Chromadorea</taxon>
        <taxon>Rhabditida</taxon>
        <taxon>Spirurina</taxon>
        <taxon>Spiruromorpha</taxon>
        <taxon>Spiruroidea</taxon>
        <taxon>Gongylonematidae</taxon>
        <taxon>Gongylonema</taxon>
    </lineage>
</organism>
<dbReference type="AlphaFoldDB" id="A0A183EMW6"/>
<evidence type="ECO:0000256" key="4">
    <source>
        <dbReference type="RuleBase" id="RU365069"/>
    </source>
</evidence>
<dbReference type="GO" id="GO:0015031">
    <property type="term" value="P:protein transport"/>
    <property type="evidence" value="ECO:0007669"/>
    <property type="project" value="UniProtKB-KW"/>
</dbReference>
<dbReference type="PANTHER" id="PTHR13043">
    <property type="entry name" value="EXOCYST COMPLEX COMPONENT SEC5"/>
    <property type="match status" value="1"/>
</dbReference>
<proteinExistence type="inferred from homology"/>
<keyword evidence="2 4" id="KW-0813">Transport</keyword>
<reference evidence="6 7" key="2">
    <citation type="submission" date="2018-11" db="EMBL/GenBank/DDBJ databases">
        <authorList>
            <consortium name="Pathogen Informatics"/>
        </authorList>
    </citation>
    <scope>NUCLEOTIDE SEQUENCE [LARGE SCALE GENOMIC DNA]</scope>
</reference>
<dbReference type="InterPro" id="IPR029175">
    <property type="entry name" value="EXOC2/Sec5"/>
</dbReference>
<name>A0A183EMW6_9BILA</name>
<evidence type="ECO:0000256" key="3">
    <source>
        <dbReference type="ARBA" id="ARBA00022483"/>
    </source>
</evidence>
<comment type="subunit">
    <text evidence="4">Component of the exocyst complex.</text>
</comment>
<dbReference type="GO" id="GO:0000145">
    <property type="term" value="C:exocyst"/>
    <property type="evidence" value="ECO:0007669"/>
    <property type="project" value="UniProtKB-UniRule"/>
</dbReference>
<evidence type="ECO:0000259" key="5">
    <source>
        <dbReference type="Pfam" id="PF15469"/>
    </source>
</evidence>
<protein>
    <recommendedName>
        <fullName evidence="4">Exocyst complex component 2</fullName>
    </recommendedName>
</protein>
<dbReference type="WBParaSite" id="GPUH_0002233401-mRNA-1">
    <property type="protein sequence ID" value="GPUH_0002233401-mRNA-1"/>
    <property type="gene ID" value="GPUH_0002233401"/>
</dbReference>